<dbReference type="AlphaFoldDB" id="A0A3N1G9P7"/>
<name>A0A3N1G9P7_9ACTN</name>
<dbReference type="Proteomes" id="UP000276232">
    <property type="component" value="Unassembled WGS sequence"/>
</dbReference>
<evidence type="ECO:0000313" key="2">
    <source>
        <dbReference type="EMBL" id="ROP26963.1"/>
    </source>
</evidence>
<feature type="region of interest" description="Disordered" evidence="1">
    <location>
        <begin position="60"/>
        <end position="79"/>
    </location>
</feature>
<dbReference type="SUPFAM" id="SSF47598">
    <property type="entry name" value="Ribbon-helix-helix"/>
    <property type="match status" value="1"/>
</dbReference>
<proteinExistence type="predicted"/>
<dbReference type="RefSeq" id="WP_123380969.1">
    <property type="nucleotide sequence ID" value="NZ_RJKN01000008.1"/>
</dbReference>
<dbReference type="OrthoDB" id="3692970at2"/>
<dbReference type="InParanoid" id="A0A3N1G9P7"/>
<keyword evidence="3" id="KW-1185">Reference proteome</keyword>
<evidence type="ECO:0000313" key="3">
    <source>
        <dbReference type="Proteomes" id="UP000276232"/>
    </source>
</evidence>
<dbReference type="Gene3D" id="1.10.1220.10">
    <property type="entry name" value="Met repressor-like"/>
    <property type="match status" value="1"/>
</dbReference>
<dbReference type="GO" id="GO:0006355">
    <property type="term" value="P:regulation of DNA-templated transcription"/>
    <property type="evidence" value="ECO:0007669"/>
    <property type="project" value="InterPro"/>
</dbReference>
<accession>A0A3N1G9P7</accession>
<reference evidence="2 3" key="1">
    <citation type="journal article" date="2015" name="Stand. Genomic Sci.">
        <title>Genomic Encyclopedia of Bacterial and Archaeal Type Strains, Phase III: the genomes of soil and plant-associated and newly described type strains.</title>
        <authorList>
            <person name="Whitman W.B."/>
            <person name="Woyke T."/>
            <person name="Klenk H.P."/>
            <person name="Zhou Y."/>
            <person name="Lilburn T.G."/>
            <person name="Beck B.J."/>
            <person name="De Vos P."/>
            <person name="Vandamme P."/>
            <person name="Eisen J.A."/>
            <person name="Garrity G."/>
            <person name="Hugenholtz P."/>
            <person name="Kyrpides N.C."/>
        </authorList>
    </citation>
    <scope>NUCLEOTIDE SEQUENCE [LARGE SCALE GENOMIC DNA]</scope>
    <source>
        <strain evidence="2 3">CECT 7306</strain>
    </source>
</reference>
<dbReference type="InterPro" id="IPR013321">
    <property type="entry name" value="Arc_rbn_hlx_hlx"/>
</dbReference>
<dbReference type="CDD" id="cd22231">
    <property type="entry name" value="RHH_NikR_HicB-like"/>
    <property type="match status" value="1"/>
</dbReference>
<comment type="caution">
    <text evidence="2">The sequence shown here is derived from an EMBL/GenBank/DDBJ whole genome shotgun (WGS) entry which is preliminary data.</text>
</comment>
<gene>
    <name evidence="2" type="ORF">EDC03_2891</name>
</gene>
<organism evidence="2 3">
    <name type="scientific">Pseudokineococcus lusitanus</name>
    <dbReference type="NCBI Taxonomy" id="763993"/>
    <lineage>
        <taxon>Bacteria</taxon>
        <taxon>Bacillati</taxon>
        <taxon>Actinomycetota</taxon>
        <taxon>Actinomycetes</taxon>
        <taxon>Kineosporiales</taxon>
        <taxon>Kineosporiaceae</taxon>
        <taxon>Pseudokineococcus</taxon>
    </lineage>
</organism>
<evidence type="ECO:0000256" key="1">
    <source>
        <dbReference type="SAM" id="MobiDB-lite"/>
    </source>
</evidence>
<dbReference type="EMBL" id="RJKN01000008">
    <property type="protein sequence ID" value="ROP26963.1"/>
    <property type="molecule type" value="Genomic_DNA"/>
</dbReference>
<sequence length="79" mass="8814">MSTQIAIRLEAPELAALDAEVAAGRAANRSEAVRRSIARLQREQRYRAEETLLLDLARRGEPLYPDLHPAPEGTHPELD</sequence>
<protein>
    <submittedName>
        <fullName evidence="2">Ribbon-helix-helix CopG family protein</fullName>
    </submittedName>
</protein>
<dbReference type="InterPro" id="IPR010985">
    <property type="entry name" value="Ribbon_hlx_hlx"/>
</dbReference>